<keyword evidence="4" id="KW-1185">Reference proteome</keyword>
<dbReference type="Proteomes" id="UP001281614">
    <property type="component" value="Unassembled WGS sequence"/>
</dbReference>
<evidence type="ECO:0000256" key="1">
    <source>
        <dbReference type="SAM" id="MobiDB-lite"/>
    </source>
</evidence>
<sequence length="95" mass="11119">MHITPISPNIPMSDSRENTPTFSFFYYHYYYHYGLINTHIHSIILYVNYLIHTLMTVMSLVNSRLHSDQIPQSIDQGGSQPSRQSTRTFQHSTRS</sequence>
<keyword evidence="2" id="KW-0812">Transmembrane</keyword>
<evidence type="ECO:0000313" key="3">
    <source>
        <dbReference type="EMBL" id="KAK2776408.1"/>
    </source>
</evidence>
<name>A0AAE0DF65_COLKA</name>
<gene>
    <name evidence="3" type="ORF">CKAH01_12462</name>
</gene>
<comment type="caution">
    <text evidence="3">The sequence shown here is derived from an EMBL/GenBank/DDBJ whole genome shotgun (WGS) entry which is preliminary data.</text>
</comment>
<evidence type="ECO:0000256" key="2">
    <source>
        <dbReference type="SAM" id="Phobius"/>
    </source>
</evidence>
<dbReference type="AlphaFoldDB" id="A0AAE0DF65"/>
<keyword evidence="2" id="KW-0472">Membrane</keyword>
<dbReference type="EMBL" id="VYYT01000028">
    <property type="protein sequence ID" value="KAK2776408.1"/>
    <property type="molecule type" value="Genomic_DNA"/>
</dbReference>
<proteinExistence type="predicted"/>
<accession>A0AAE0DF65</accession>
<feature type="transmembrane region" description="Helical" evidence="2">
    <location>
        <begin position="30"/>
        <end position="51"/>
    </location>
</feature>
<organism evidence="3 4">
    <name type="scientific">Colletotrichum kahawae</name>
    <name type="common">Coffee berry disease fungus</name>
    <dbReference type="NCBI Taxonomy" id="34407"/>
    <lineage>
        <taxon>Eukaryota</taxon>
        <taxon>Fungi</taxon>
        <taxon>Dikarya</taxon>
        <taxon>Ascomycota</taxon>
        <taxon>Pezizomycotina</taxon>
        <taxon>Sordariomycetes</taxon>
        <taxon>Hypocreomycetidae</taxon>
        <taxon>Glomerellales</taxon>
        <taxon>Glomerellaceae</taxon>
        <taxon>Colletotrichum</taxon>
        <taxon>Colletotrichum gloeosporioides species complex</taxon>
    </lineage>
</organism>
<keyword evidence="2" id="KW-1133">Transmembrane helix</keyword>
<protein>
    <submittedName>
        <fullName evidence="3">Uncharacterized protein</fullName>
    </submittedName>
</protein>
<feature type="region of interest" description="Disordered" evidence="1">
    <location>
        <begin position="70"/>
        <end position="95"/>
    </location>
</feature>
<evidence type="ECO:0000313" key="4">
    <source>
        <dbReference type="Proteomes" id="UP001281614"/>
    </source>
</evidence>
<reference evidence="3" key="1">
    <citation type="submission" date="2023-02" db="EMBL/GenBank/DDBJ databases">
        <title>Colletotrichum kahawae CIFC_Que2 genome sequencing and assembly.</title>
        <authorList>
            <person name="Baroncelli R."/>
        </authorList>
    </citation>
    <scope>NUCLEOTIDE SEQUENCE</scope>
    <source>
        <strain evidence="3">CIFC_Que2</strain>
    </source>
</reference>